<comment type="subcellular location">
    <subcellularLocation>
        <location evidence="1">Cell inner membrane</location>
        <topology evidence="1">Multi-pass membrane protein</topology>
    </subcellularLocation>
</comment>
<dbReference type="PANTHER" id="PTHR33362">
    <property type="entry name" value="SIALIC ACID TRAP TRANSPORTER PERMEASE PROTEIN SIAT-RELATED"/>
    <property type="match status" value="1"/>
</dbReference>
<evidence type="ECO:0000313" key="9">
    <source>
        <dbReference type="EMBL" id="SMP53336.1"/>
    </source>
</evidence>
<evidence type="ECO:0000256" key="7">
    <source>
        <dbReference type="SAM" id="Phobius"/>
    </source>
</evidence>
<evidence type="ECO:0000256" key="4">
    <source>
        <dbReference type="ARBA" id="ARBA00022692"/>
    </source>
</evidence>
<keyword evidence="3" id="KW-0997">Cell inner membrane</keyword>
<evidence type="ECO:0000256" key="5">
    <source>
        <dbReference type="ARBA" id="ARBA00022989"/>
    </source>
</evidence>
<feature type="transmembrane region" description="Helical" evidence="7">
    <location>
        <begin position="170"/>
        <end position="192"/>
    </location>
</feature>
<feature type="transmembrane region" description="Helical" evidence="7">
    <location>
        <begin position="314"/>
        <end position="331"/>
    </location>
</feature>
<keyword evidence="10" id="KW-1185">Reference proteome</keyword>
<feature type="transmembrane region" description="Helical" evidence="7">
    <location>
        <begin position="95"/>
        <end position="123"/>
    </location>
</feature>
<feature type="transmembrane region" description="Helical" evidence="7">
    <location>
        <begin position="6"/>
        <end position="33"/>
    </location>
</feature>
<evidence type="ECO:0000313" key="10">
    <source>
        <dbReference type="Proteomes" id="UP001158066"/>
    </source>
</evidence>
<keyword evidence="4 7" id="KW-0812">Transmembrane</keyword>
<gene>
    <name evidence="9" type="ORF">SAMN06296020_1054</name>
</gene>
<keyword evidence="6 7" id="KW-0472">Membrane</keyword>
<accession>A0AA45WVD5</accession>
<evidence type="ECO:0000259" key="8">
    <source>
        <dbReference type="Pfam" id="PF06808"/>
    </source>
</evidence>
<feature type="transmembrane region" description="Helical" evidence="7">
    <location>
        <begin position="397"/>
        <end position="416"/>
    </location>
</feature>
<name>A0AA45WVD5_9CLOT</name>
<dbReference type="NCBIfam" id="TIGR00786">
    <property type="entry name" value="dctM"/>
    <property type="match status" value="1"/>
</dbReference>
<feature type="domain" description="TRAP C4-dicarboxylate transport system permease DctM subunit" evidence="8">
    <location>
        <begin position="7"/>
        <end position="417"/>
    </location>
</feature>
<feature type="transmembrane region" description="Helical" evidence="7">
    <location>
        <begin position="241"/>
        <end position="257"/>
    </location>
</feature>
<protein>
    <submittedName>
        <fullName evidence="9">C4-dicarboxylate transporter, DctM subunit</fullName>
    </submittedName>
</protein>
<dbReference type="GO" id="GO:0022857">
    <property type="term" value="F:transmembrane transporter activity"/>
    <property type="evidence" value="ECO:0007669"/>
    <property type="project" value="TreeGrafter"/>
</dbReference>
<dbReference type="GO" id="GO:0005886">
    <property type="term" value="C:plasma membrane"/>
    <property type="evidence" value="ECO:0007669"/>
    <property type="project" value="UniProtKB-SubCell"/>
</dbReference>
<dbReference type="EMBL" id="FXUF01000005">
    <property type="protein sequence ID" value="SMP53336.1"/>
    <property type="molecule type" value="Genomic_DNA"/>
</dbReference>
<feature type="transmembrane region" description="Helical" evidence="7">
    <location>
        <begin position="269"/>
        <end position="294"/>
    </location>
</feature>
<comment type="caution">
    <text evidence="9">The sequence shown here is derived from an EMBL/GenBank/DDBJ whole genome shotgun (WGS) entry which is preliminary data.</text>
</comment>
<proteinExistence type="predicted"/>
<dbReference type="RefSeq" id="WP_283408940.1">
    <property type="nucleotide sequence ID" value="NZ_FXUF01000005.1"/>
</dbReference>
<evidence type="ECO:0000256" key="1">
    <source>
        <dbReference type="ARBA" id="ARBA00004429"/>
    </source>
</evidence>
<evidence type="ECO:0000256" key="2">
    <source>
        <dbReference type="ARBA" id="ARBA00022475"/>
    </source>
</evidence>
<keyword evidence="5 7" id="KW-1133">Transmembrane helix</keyword>
<dbReference type="Proteomes" id="UP001158066">
    <property type="component" value="Unassembled WGS sequence"/>
</dbReference>
<dbReference type="InterPro" id="IPR004681">
    <property type="entry name" value="TRAP_DctM"/>
</dbReference>
<organism evidence="9 10">
    <name type="scientific">Anoxynatronum buryatiense</name>
    <dbReference type="NCBI Taxonomy" id="489973"/>
    <lineage>
        <taxon>Bacteria</taxon>
        <taxon>Bacillati</taxon>
        <taxon>Bacillota</taxon>
        <taxon>Clostridia</taxon>
        <taxon>Eubacteriales</taxon>
        <taxon>Clostridiaceae</taxon>
        <taxon>Anoxynatronum</taxon>
    </lineage>
</organism>
<evidence type="ECO:0000256" key="6">
    <source>
        <dbReference type="ARBA" id="ARBA00023136"/>
    </source>
</evidence>
<feature type="transmembrane region" description="Helical" evidence="7">
    <location>
        <begin position="213"/>
        <end position="235"/>
    </location>
</feature>
<feature type="transmembrane region" description="Helical" evidence="7">
    <location>
        <begin position="343"/>
        <end position="368"/>
    </location>
</feature>
<dbReference type="PANTHER" id="PTHR33362:SF3">
    <property type="entry name" value="SIALIC ACID TRAP TRANSPORTER PERMEASE PROTEIN SIAT"/>
    <property type="match status" value="1"/>
</dbReference>
<dbReference type="Pfam" id="PF06808">
    <property type="entry name" value="DctM"/>
    <property type="match status" value="1"/>
</dbReference>
<dbReference type="AlphaFoldDB" id="A0AA45WVD5"/>
<dbReference type="InterPro" id="IPR010656">
    <property type="entry name" value="DctM"/>
</dbReference>
<keyword evidence="2" id="KW-1003">Cell membrane</keyword>
<dbReference type="PIRSF" id="PIRSF006066">
    <property type="entry name" value="HI0050"/>
    <property type="match status" value="1"/>
</dbReference>
<sequence>MEILAMFGVMLLLIAIGLPIGYAIASSTIFTFVVFSSTSLRIVSQNAFTGIDSFVLMAIPFFILAGILMSAGGVARRLVDIADAFIGWITGGLGMASILTATFFGAISGSGAATTSAVGSLMLPEMKRKKYGDEFSATLIASAGSIGVIIPPSIPFVVYGVTVGVSIGDLFLAGIPAGISMCVALMVACYLISKKKGYRGSDTKPSIKNIAHTLKDGIWALFAPVIILGGIYSGIFTPTESAVVAVVYSLIIGTFVYKELTLVKLKESFYTAAVLNGVIVFIIGFSGAMAKYLALENVPQRVSQGILSLTDNPILILLIINVFLMVVGMLIDNIPAIIILSPIFLPVVQSVGVTPLQFGVIMVLNLAIGYVTPPYGTTLFVASAISKISVDRLSRYAIIFTLVLCVPLALVTYWPWFTNGFVALFK</sequence>
<evidence type="ECO:0000256" key="3">
    <source>
        <dbReference type="ARBA" id="ARBA00022519"/>
    </source>
</evidence>
<feature type="transmembrane region" description="Helical" evidence="7">
    <location>
        <begin position="135"/>
        <end position="158"/>
    </location>
</feature>
<reference evidence="9" key="1">
    <citation type="submission" date="2017-05" db="EMBL/GenBank/DDBJ databases">
        <authorList>
            <person name="Varghese N."/>
            <person name="Submissions S."/>
        </authorList>
    </citation>
    <scope>NUCLEOTIDE SEQUENCE</scope>
    <source>
        <strain evidence="9">Su22</strain>
    </source>
</reference>
<feature type="transmembrane region" description="Helical" evidence="7">
    <location>
        <begin position="54"/>
        <end position="75"/>
    </location>
</feature>